<evidence type="ECO:0000313" key="6">
    <source>
        <dbReference type="EMBL" id="GID60747.1"/>
    </source>
</evidence>
<evidence type="ECO:0000256" key="2">
    <source>
        <dbReference type="ARBA" id="ARBA00022695"/>
    </source>
</evidence>
<dbReference type="InterPro" id="IPR058909">
    <property type="entry name" value="CD_NTase_C"/>
</dbReference>
<sequence>MIWFVNRAESILGTMSTGLPQTGSAGPWARPGRMWLPSGSVAVNEFLVGWAEGELRRALSRSTLLDGRAFEIFGQGSRVNGTHLDQGSDIDLVLMLTAPVPGYGWEEFRDDVLTVLGESHTVRMGRRCLNVDDPGSLFGEMVDVLVATEHRWSPVPGAGFSEQGVFFRDQDGRAIVNFPRQHRRNGDAKDRRTGGRFKEAVRAAKRARRRGGADLMIDGWLAPSYLIECLLFTIPDRIYRSAGSPAAAYRDALAWLRRMHRDDPVTFGALPCQNGINRLFGPGPDQWDPGAAARIIDVLHQL</sequence>
<dbReference type="Proteomes" id="UP000612282">
    <property type="component" value="Unassembled WGS sequence"/>
</dbReference>
<evidence type="ECO:0000259" key="5">
    <source>
        <dbReference type="Pfam" id="PF26305"/>
    </source>
</evidence>
<comment type="caution">
    <text evidence="6">The sequence shown here is derived from an EMBL/GenBank/DDBJ whole genome shotgun (WGS) entry which is preliminary data.</text>
</comment>
<keyword evidence="2" id="KW-0548">Nucleotidyltransferase</keyword>
<dbReference type="Pfam" id="PF26305">
    <property type="entry name" value="CD_NTase_C"/>
    <property type="match status" value="1"/>
</dbReference>
<keyword evidence="4" id="KW-0051">Antiviral defense</keyword>
<feature type="domain" description="cGAS/DncV-like nucleotidyltransferase C-terminal helical" evidence="5">
    <location>
        <begin position="184"/>
        <end position="300"/>
    </location>
</feature>
<protein>
    <recommendedName>
        <fullName evidence="5">cGAS/DncV-like nucleotidyltransferase C-terminal helical domain-containing protein</fullName>
    </recommendedName>
</protein>
<keyword evidence="1" id="KW-0808">Transferase</keyword>
<dbReference type="EMBL" id="BOMG01000114">
    <property type="protein sequence ID" value="GID60747.1"/>
    <property type="molecule type" value="Genomic_DNA"/>
</dbReference>
<gene>
    <name evidence="6" type="ORF">Aco03nite_091510</name>
</gene>
<evidence type="ECO:0000256" key="1">
    <source>
        <dbReference type="ARBA" id="ARBA00022679"/>
    </source>
</evidence>
<organism evidence="6 7">
    <name type="scientific">Actinoplanes couchii</name>
    <dbReference type="NCBI Taxonomy" id="403638"/>
    <lineage>
        <taxon>Bacteria</taxon>
        <taxon>Bacillati</taxon>
        <taxon>Actinomycetota</taxon>
        <taxon>Actinomycetes</taxon>
        <taxon>Micromonosporales</taxon>
        <taxon>Micromonosporaceae</taxon>
        <taxon>Actinoplanes</taxon>
    </lineage>
</organism>
<evidence type="ECO:0000313" key="7">
    <source>
        <dbReference type="Proteomes" id="UP000612282"/>
    </source>
</evidence>
<proteinExistence type="predicted"/>
<evidence type="ECO:0000256" key="3">
    <source>
        <dbReference type="ARBA" id="ARBA00022741"/>
    </source>
</evidence>
<keyword evidence="3" id="KW-0547">Nucleotide-binding</keyword>
<keyword evidence="7" id="KW-1185">Reference proteome</keyword>
<evidence type="ECO:0000256" key="4">
    <source>
        <dbReference type="ARBA" id="ARBA00023118"/>
    </source>
</evidence>
<name>A0ABQ3XQG4_9ACTN</name>
<accession>A0ABQ3XQG4</accession>
<reference evidence="6 7" key="1">
    <citation type="submission" date="2021-01" db="EMBL/GenBank/DDBJ databases">
        <title>Whole genome shotgun sequence of Actinoplanes couchii NBRC 106145.</title>
        <authorList>
            <person name="Komaki H."/>
            <person name="Tamura T."/>
        </authorList>
    </citation>
    <scope>NUCLEOTIDE SEQUENCE [LARGE SCALE GENOMIC DNA]</scope>
    <source>
        <strain evidence="6 7">NBRC 106145</strain>
    </source>
</reference>